<dbReference type="AlphaFoldDB" id="A0AA38WKP6"/>
<evidence type="ECO:0000313" key="2">
    <source>
        <dbReference type="Proteomes" id="UP001172457"/>
    </source>
</evidence>
<keyword evidence="2" id="KW-1185">Reference proteome</keyword>
<dbReference type="EMBL" id="JARYMX010000001">
    <property type="protein sequence ID" value="KAJ9564647.1"/>
    <property type="molecule type" value="Genomic_DNA"/>
</dbReference>
<gene>
    <name evidence="1" type="ORF">OSB04_000613</name>
</gene>
<comment type="caution">
    <text evidence="1">The sequence shown here is derived from an EMBL/GenBank/DDBJ whole genome shotgun (WGS) entry which is preliminary data.</text>
</comment>
<proteinExistence type="predicted"/>
<protein>
    <recommendedName>
        <fullName evidence="3">Reverse transcriptase domain-containing protein</fullName>
    </recommendedName>
</protein>
<sequence length="202" mass="23419">MRSGLRQRDPLAPFLFLIVAETEEKSLFEGIPIGQRELTTLHLYPDNVIFFGKWSRMNIKNLLKIFNHFPDISSLKINLNKNKFFGVGIGESEVQEWAREMGCEWGHTSFQLSQVIDWCFNAQVDFLETGHRKGEVIINMLIGSHAYPAIHGSTFISNSGRPKATQYGCLLYRSHFLKCRVDCKACDSNVSRFKSRQWQWRR</sequence>
<evidence type="ECO:0000313" key="1">
    <source>
        <dbReference type="EMBL" id="KAJ9564647.1"/>
    </source>
</evidence>
<reference evidence="1" key="1">
    <citation type="submission" date="2023-03" db="EMBL/GenBank/DDBJ databases">
        <title>Chromosome-scale reference genome and RAD-based genetic map of yellow starthistle (Centaurea solstitialis) reveal putative structural variation and QTLs associated with invader traits.</title>
        <authorList>
            <person name="Reatini B."/>
            <person name="Cang F.A."/>
            <person name="Jiang Q."/>
            <person name="Mckibben M.T.W."/>
            <person name="Barker M.S."/>
            <person name="Rieseberg L.H."/>
            <person name="Dlugosch K.M."/>
        </authorList>
    </citation>
    <scope>NUCLEOTIDE SEQUENCE</scope>
    <source>
        <strain evidence="1">CAN-66</strain>
        <tissue evidence="1">Leaf</tissue>
    </source>
</reference>
<organism evidence="1 2">
    <name type="scientific">Centaurea solstitialis</name>
    <name type="common">yellow star-thistle</name>
    <dbReference type="NCBI Taxonomy" id="347529"/>
    <lineage>
        <taxon>Eukaryota</taxon>
        <taxon>Viridiplantae</taxon>
        <taxon>Streptophyta</taxon>
        <taxon>Embryophyta</taxon>
        <taxon>Tracheophyta</taxon>
        <taxon>Spermatophyta</taxon>
        <taxon>Magnoliopsida</taxon>
        <taxon>eudicotyledons</taxon>
        <taxon>Gunneridae</taxon>
        <taxon>Pentapetalae</taxon>
        <taxon>asterids</taxon>
        <taxon>campanulids</taxon>
        <taxon>Asterales</taxon>
        <taxon>Asteraceae</taxon>
        <taxon>Carduoideae</taxon>
        <taxon>Cardueae</taxon>
        <taxon>Centaureinae</taxon>
        <taxon>Centaurea</taxon>
    </lineage>
</organism>
<evidence type="ECO:0008006" key="3">
    <source>
        <dbReference type="Google" id="ProtNLM"/>
    </source>
</evidence>
<name>A0AA38WKP6_9ASTR</name>
<accession>A0AA38WKP6</accession>
<dbReference type="Proteomes" id="UP001172457">
    <property type="component" value="Chromosome 1"/>
</dbReference>